<protein>
    <submittedName>
        <fullName evidence="2">Metal-dependent hydrolase</fullName>
    </submittedName>
</protein>
<accession>A0A832WN26</accession>
<evidence type="ECO:0000256" key="1">
    <source>
        <dbReference type="SAM" id="Phobius"/>
    </source>
</evidence>
<keyword evidence="2" id="KW-0378">Hydrolase</keyword>
<name>A0A832WN26_PYRHR</name>
<feature type="transmembrane region" description="Helical" evidence="1">
    <location>
        <begin position="7"/>
        <end position="24"/>
    </location>
</feature>
<evidence type="ECO:0000313" key="2">
    <source>
        <dbReference type="EMBL" id="HII61446.1"/>
    </source>
</evidence>
<comment type="caution">
    <text evidence="2">The sequence shown here is derived from an EMBL/GenBank/DDBJ whole genome shotgun (WGS) entry which is preliminary data.</text>
</comment>
<evidence type="ECO:0000313" key="3">
    <source>
        <dbReference type="Proteomes" id="UP000617544"/>
    </source>
</evidence>
<dbReference type="Proteomes" id="UP000617544">
    <property type="component" value="Unassembled WGS sequence"/>
</dbReference>
<sequence>MNYEEHVLLGLGTYPLFVLLAYILSNYLPLKLTFPSLILGYAFYVLGSDLPDIDHPDSLIHRGIKPIFSVILGSIVAVKVYPYLNVKYALVVSWIVGGAFALIGWFLFSAMMPRHRGIIHSVLFAVIYGIVVFFAVKYGTSLSNGEAYLVGFASFMGYLLHLIADKSVKLL</sequence>
<dbReference type="InterPro" id="IPR007404">
    <property type="entry name" value="YdjM-like"/>
</dbReference>
<dbReference type="Pfam" id="PF04307">
    <property type="entry name" value="YdjM"/>
    <property type="match status" value="1"/>
</dbReference>
<keyword evidence="1" id="KW-1133">Transmembrane helix</keyword>
<keyword evidence="1" id="KW-0812">Transmembrane</keyword>
<organism evidence="2 3">
    <name type="scientific">Pyrococcus horikoshii</name>
    <dbReference type="NCBI Taxonomy" id="53953"/>
    <lineage>
        <taxon>Archaea</taxon>
        <taxon>Methanobacteriati</taxon>
        <taxon>Methanobacteriota</taxon>
        <taxon>Thermococci</taxon>
        <taxon>Thermococcales</taxon>
        <taxon>Thermococcaceae</taxon>
        <taxon>Pyrococcus</taxon>
    </lineage>
</organism>
<dbReference type="OMA" id="MNYEEHV"/>
<proteinExistence type="predicted"/>
<feature type="transmembrane region" description="Helical" evidence="1">
    <location>
        <begin position="90"/>
        <end position="110"/>
    </location>
</feature>
<dbReference type="RefSeq" id="WP_010884321.1">
    <property type="nucleotide sequence ID" value="NZ_DUJN01000007.1"/>
</dbReference>
<dbReference type="PIRSF" id="PIRSF019311">
    <property type="entry name" value="Mb_md_hydr_PF0129_prd"/>
    <property type="match status" value="1"/>
</dbReference>
<dbReference type="InterPro" id="IPR016756">
    <property type="entry name" value="Metal-dep_Ohase_Mem-prd"/>
</dbReference>
<keyword evidence="1" id="KW-0472">Membrane</keyword>
<dbReference type="EMBL" id="DUJN01000007">
    <property type="protein sequence ID" value="HII61446.1"/>
    <property type="molecule type" value="Genomic_DNA"/>
</dbReference>
<feature type="transmembrane region" description="Helical" evidence="1">
    <location>
        <begin position="147"/>
        <end position="164"/>
    </location>
</feature>
<dbReference type="AlphaFoldDB" id="A0A832WN26"/>
<dbReference type="GeneID" id="1444103"/>
<feature type="transmembrane region" description="Helical" evidence="1">
    <location>
        <begin position="117"/>
        <end position="135"/>
    </location>
</feature>
<gene>
    <name evidence="2" type="ORF">HA331_06855</name>
</gene>
<dbReference type="GO" id="GO:0016787">
    <property type="term" value="F:hydrolase activity"/>
    <property type="evidence" value="ECO:0007669"/>
    <property type="project" value="UniProtKB-KW"/>
</dbReference>
<reference evidence="2" key="1">
    <citation type="journal article" date="2020" name="bioRxiv">
        <title>A rank-normalized archaeal taxonomy based on genome phylogeny resolves widespread incomplete and uneven classifications.</title>
        <authorList>
            <person name="Rinke C."/>
            <person name="Chuvochina M."/>
            <person name="Mussig A.J."/>
            <person name="Chaumeil P.-A."/>
            <person name="Waite D.W."/>
            <person name="Whitman W.B."/>
            <person name="Parks D.H."/>
            <person name="Hugenholtz P."/>
        </authorList>
    </citation>
    <scope>NUCLEOTIDE SEQUENCE</scope>
    <source>
        <strain evidence="2">UBA8834</strain>
    </source>
</reference>